<dbReference type="Proteomes" id="UP001254813">
    <property type="component" value="Unassembled WGS sequence"/>
</dbReference>
<dbReference type="EMBL" id="JAMQOQ010000004">
    <property type="protein sequence ID" value="MDS0295625.1"/>
    <property type="molecule type" value="Genomic_DNA"/>
</dbReference>
<gene>
    <name evidence="2" type="ORF">NDI79_15735</name>
</gene>
<dbReference type="Pfam" id="PF23921">
    <property type="entry name" value="DUF7260"/>
    <property type="match status" value="1"/>
</dbReference>
<proteinExistence type="predicted"/>
<evidence type="ECO:0000313" key="2">
    <source>
        <dbReference type="EMBL" id="MDS0295625.1"/>
    </source>
</evidence>
<reference evidence="2 3" key="1">
    <citation type="submission" date="2022-06" db="EMBL/GenBank/DDBJ databases">
        <title>Halogeometricum sp. a new haloarchaeum isolate from saline soil.</title>
        <authorList>
            <person name="Strakova D."/>
            <person name="Galisteo C."/>
            <person name="Sanchez-Porro C."/>
            <person name="Ventosa A."/>
        </authorList>
    </citation>
    <scope>NUCLEOTIDE SEQUENCE [LARGE SCALE GENOMIC DNA]</scope>
    <source>
        <strain evidence="3">S3BR25-2</strain>
    </source>
</reference>
<protein>
    <recommendedName>
        <fullName evidence="1">DUF7260 domain-containing protein</fullName>
    </recommendedName>
</protein>
<evidence type="ECO:0000313" key="3">
    <source>
        <dbReference type="Proteomes" id="UP001254813"/>
    </source>
</evidence>
<organism evidence="2 3">
    <name type="scientific">Halogeometricum luteum</name>
    <dbReference type="NCBI Taxonomy" id="2950537"/>
    <lineage>
        <taxon>Archaea</taxon>
        <taxon>Methanobacteriati</taxon>
        <taxon>Methanobacteriota</taxon>
        <taxon>Stenosarchaea group</taxon>
        <taxon>Halobacteria</taxon>
        <taxon>Halobacteriales</taxon>
        <taxon>Haloferacaceae</taxon>
        <taxon>Halogeometricum</taxon>
    </lineage>
</organism>
<evidence type="ECO:0000259" key="1">
    <source>
        <dbReference type="Pfam" id="PF23921"/>
    </source>
</evidence>
<keyword evidence="3" id="KW-1185">Reference proteome</keyword>
<name>A0ABU2G4B1_9EURY</name>
<dbReference type="InterPro" id="IPR055684">
    <property type="entry name" value="DUF7260"/>
</dbReference>
<accession>A0ABU2G4B1</accession>
<comment type="caution">
    <text evidence="2">The sequence shown here is derived from an EMBL/GenBank/DDBJ whole genome shotgun (WGS) entry which is preliminary data.</text>
</comment>
<dbReference type="RefSeq" id="WP_310929561.1">
    <property type="nucleotide sequence ID" value="NZ_JAMQOQ010000004.1"/>
</dbReference>
<sequence length="273" mass="28941">MEGGRTARAALTDVKTRVDRAAARVREEGTALEAKRTAYESFVRRVAAVPTEPAPSGAPRATATTGAQFRAAATGGDGCRAVRKAFAETVRPHSIADVDDPESLSATIRNELTDAVADALAPATGAAFTPKAKRAVVAEARTQRAGVAVTDRALDREAASLDDAAADVEDVTSWVAAAERTPLSELGFDALRDRHRTLAAHRERCEATVADRQSFLRESTGRSAAVEVGHRALALYLYQGLPVNYPALSAVARLDGVCESCQRAVRAHLVRRA</sequence>
<feature type="domain" description="DUF7260" evidence="1">
    <location>
        <begin position="16"/>
        <end position="262"/>
    </location>
</feature>